<protein>
    <submittedName>
        <fullName evidence="1">Uncharacterized protein</fullName>
    </submittedName>
</protein>
<reference evidence="1 2" key="1">
    <citation type="journal article" date="2016" name="Mol. Biol. Evol.">
        <title>Comparative Genomics of Early-Diverging Mushroom-Forming Fungi Provides Insights into the Origins of Lignocellulose Decay Capabilities.</title>
        <authorList>
            <person name="Nagy L.G."/>
            <person name="Riley R."/>
            <person name="Tritt A."/>
            <person name="Adam C."/>
            <person name="Daum C."/>
            <person name="Floudas D."/>
            <person name="Sun H."/>
            <person name="Yadav J.S."/>
            <person name="Pangilinan J."/>
            <person name="Larsson K.H."/>
            <person name="Matsuura K."/>
            <person name="Barry K."/>
            <person name="Labutti K."/>
            <person name="Kuo R."/>
            <person name="Ohm R.A."/>
            <person name="Bhattacharya S.S."/>
            <person name="Shirouzu T."/>
            <person name="Yoshinaga Y."/>
            <person name="Martin F.M."/>
            <person name="Grigoriev I.V."/>
            <person name="Hibbett D.S."/>
        </authorList>
    </citation>
    <scope>NUCLEOTIDE SEQUENCE [LARGE SCALE GENOMIC DNA]</scope>
    <source>
        <strain evidence="1 2">HHB12029</strain>
    </source>
</reference>
<sequence>MLRCTGSQDLMEVRTEYLATVYRERPDLPIASTVTDAARYLQMLICDVPTIDLTAGFAHRVLKIYGKAPMYIPAEYFVRT</sequence>
<proteinExistence type="predicted"/>
<evidence type="ECO:0000313" key="1">
    <source>
        <dbReference type="EMBL" id="KZV96556.1"/>
    </source>
</evidence>
<keyword evidence="2" id="KW-1185">Reference proteome</keyword>
<dbReference type="Proteomes" id="UP000077266">
    <property type="component" value="Unassembled WGS sequence"/>
</dbReference>
<dbReference type="InParanoid" id="A0A165KM01"/>
<name>A0A165KM01_EXIGL</name>
<evidence type="ECO:0000313" key="2">
    <source>
        <dbReference type="Proteomes" id="UP000077266"/>
    </source>
</evidence>
<gene>
    <name evidence="1" type="ORF">EXIGLDRAFT_420998</name>
</gene>
<dbReference type="EMBL" id="KV425941">
    <property type="protein sequence ID" value="KZV96556.1"/>
    <property type="molecule type" value="Genomic_DNA"/>
</dbReference>
<organism evidence="1 2">
    <name type="scientific">Exidia glandulosa HHB12029</name>
    <dbReference type="NCBI Taxonomy" id="1314781"/>
    <lineage>
        <taxon>Eukaryota</taxon>
        <taxon>Fungi</taxon>
        <taxon>Dikarya</taxon>
        <taxon>Basidiomycota</taxon>
        <taxon>Agaricomycotina</taxon>
        <taxon>Agaricomycetes</taxon>
        <taxon>Auriculariales</taxon>
        <taxon>Exidiaceae</taxon>
        <taxon>Exidia</taxon>
    </lineage>
</organism>
<accession>A0A165KM01</accession>
<dbReference type="OrthoDB" id="2968572at2759"/>
<dbReference type="AlphaFoldDB" id="A0A165KM01"/>